<feature type="transmembrane region" description="Helical" evidence="3">
    <location>
        <begin position="391"/>
        <end position="414"/>
    </location>
</feature>
<feature type="transmembrane region" description="Helical" evidence="3">
    <location>
        <begin position="228"/>
        <end position="249"/>
    </location>
</feature>
<dbReference type="SUPFAM" id="SSF103473">
    <property type="entry name" value="MFS general substrate transporter"/>
    <property type="match status" value="1"/>
</dbReference>
<feature type="transmembrane region" description="Helical" evidence="3">
    <location>
        <begin position="326"/>
        <end position="344"/>
    </location>
</feature>
<keyword evidence="2" id="KW-0813">Transport</keyword>
<keyword evidence="3" id="KW-0812">Transmembrane</keyword>
<dbReference type="InterPro" id="IPR002666">
    <property type="entry name" value="Folate_carrier"/>
</dbReference>
<keyword evidence="2 3" id="KW-0472">Membrane</keyword>
<dbReference type="Proteomes" id="UP000183832">
    <property type="component" value="Unassembled WGS sequence"/>
</dbReference>
<dbReference type="OrthoDB" id="18814at2759"/>
<sequence length="415" mass="47254">MQEYLKLSLILSTFGLLKETRPSEPFITEFIVKFKNITVEQVNQDIFPIGTYSYLAQLVVIFLATDLLRYKPLIILLASSGVAIWSMLLWTNSVLSLQIVEVIYGTFCATEIAYFSYIYAKTDKQHYQAVTSHTRAAIFIGRFLAAVTAQRLVYFGLMDYRQLNYLTLINLVLALIWAFFIPRVETSLYFNRDKNDGNLPETFKHNRMTDAFYLIWMHFKSSYSNKTVLMWSFFYAIAMCFYLQITSYIQVLWIEINEEKEGEIFNGDVEAILTLLGALATIFAGKIQINFLKKQKQRLLVLIVMSSLQGCFVLLAATSTTLISCYAFYISFGVAYAFSITICATEIAKNLADDTYGLIFGFNTLVALTVQTIVTLSVVSNGFMLPPSGQYQIYGYSYLALAAVYLLILTFNIIK</sequence>
<evidence type="ECO:0000313" key="4">
    <source>
        <dbReference type="EMBL" id="CRK98614.1"/>
    </source>
</evidence>
<feature type="transmembrane region" description="Helical" evidence="3">
    <location>
        <begin position="163"/>
        <end position="182"/>
    </location>
</feature>
<dbReference type="EMBL" id="CVRI01000048">
    <property type="protein sequence ID" value="CRK98614.1"/>
    <property type="molecule type" value="Genomic_DNA"/>
</dbReference>
<organism evidence="4 5">
    <name type="scientific">Clunio marinus</name>
    <dbReference type="NCBI Taxonomy" id="568069"/>
    <lineage>
        <taxon>Eukaryota</taxon>
        <taxon>Metazoa</taxon>
        <taxon>Ecdysozoa</taxon>
        <taxon>Arthropoda</taxon>
        <taxon>Hexapoda</taxon>
        <taxon>Insecta</taxon>
        <taxon>Pterygota</taxon>
        <taxon>Neoptera</taxon>
        <taxon>Endopterygota</taxon>
        <taxon>Diptera</taxon>
        <taxon>Nematocera</taxon>
        <taxon>Chironomoidea</taxon>
        <taxon>Chironomidae</taxon>
        <taxon>Clunio</taxon>
    </lineage>
</organism>
<dbReference type="InterPro" id="IPR036259">
    <property type="entry name" value="MFS_trans_sf"/>
</dbReference>
<feature type="transmembrane region" description="Helical" evidence="3">
    <location>
        <begin position="269"/>
        <end position="287"/>
    </location>
</feature>
<name>A0A1J1IHU2_9DIPT</name>
<feature type="transmembrane region" description="Helical" evidence="3">
    <location>
        <begin position="299"/>
        <end position="320"/>
    </location>
</feature>
<dbReference type="NCBIfam" id="TIGR00806">
    <property type="entry name" value="rfc"/>
    <property type="match status" value="1"/>
</dbReference>
<proteinExistence type="inferred from homology"/>
<feature type="transmembrane region" description="Helical" evidence="3">
    <location>
        <begin position="356"/>
        <end position="379"/>
    </location>
</feature>
<dbReference type="Pfam" id="PF01770">
    <property type="entry name" value="Folate_carrier"/>
    <property type="match status" value="1"/>
</dbReference>
<gene>
    <name evidence="4" type="ORF">CLUMA_CG012094</name>
</gene>
<keyword evidence="3" id="KW-1133">Transmembrane helix</keyword>
<feature type="transmembrane region" description="Helical" evidence="3">
    <location>
        <begin position="72"/>
        <end position="90"/>
    </location>
</feature>
<dbReference type="GO" id="GO:0005886">
    <property type="term" value="C:plasma membrane"/>
    <property type="evidence" value="ECO:0007669"/>
    <property type="project" value="UniProtKB-UniRule"/>
</dbReference>
<accession>A0A1J1IHU2</accession>
<keyword evidence="5" id="KW-1185">Reference proteome</keyword>
<feature type="transmembrane region" description="Helical" evidence="3">
    <location>
        <begin position="102"/>
        <end position="120"/>
    </location>
</feature>
<evidence type="ECO:0000313" key="5">
    <source>
        <dbReference type="Proteomes" id="UP000183832"/>
    </source>
</evidence>
<feature type="transmembrane region" description="Helical" evidence="3">
    <location>
        <begin position="46"/>
        <end position="65"/>
    </location>
</feature>
<comment type="subcellular location">
    <subcellularLocation>
        <location evidence="2">Membrane</location>
        <topology evidence="2">Multi-pass membrane protein</topology>
    </subcellularLocation>
</comment>
<dbReference type="PANTHER" id="PTHR10686">
    <property type="entry name" value="FOLATE TRANSPORTER"/>
    <property type="match status" value="1"/>
</dbReference>
<evidence type="ECO:0000256" key="2">
    <source>
        <dbReference type="PIRNR" id="PIRNR028739"/>
    </source>
</evidence>
<comment type="similarity">
    <text evidence="1 2">Belongs to the reduced folate carrier (RFC) transporter (TC 2.A.48) family.</text>
</comment>
<dbReference type="AlphaFoldDB" id="A0A1J1IHU2"/>
<dbReference type="PANTHER" id="PTHR10686:SF18">
    <property type="entry name" value="IP11787P-RELATED"/>
    <property type="match status" value="1"/>
</dbReference>
<dbReference type="PIRSF" id="PIRSF028739">
    <property type="entry name" value="Folate_carrier"/>
    <property type="match status" value="1"/>
</dbReference>
<evidence type="ECO:0000256" key="3">
    <source>
        <dbReference type="SAM" id="Phobius"/>
    </source>
</evidence>
<dbReference type="Gene3D" id="1.20.1250.20">
    <property type="entry name" value="MFS general substrate transporter like domains"/>
    <property type="match status" value="1"/>
</dbReference>
<protein>
    <submittedName>
        <fullName evidence="4">CLUMA_CG012094, isoform A</fullName>
    </submittedName>
</protein>
<feature type="transmembrane region" description="Helical" evidence="3">
    <location>
        <begin position="136"/>
        <end position="157"/>
    </location>
</feature>
<reference evidence="4 5" key="1">
    <citation type="submission" date="2015-04" db="EMBL/GenBank/DDBJ databases">
        <authorList>
            <person name="Syromyatnikov M.Y."/>
            <person name="Popov V.N."/>
        </authorList>
    </citation>
    <scope>NUCLEOTIDE SEQUENCE [LARGE SCALE GENOMIC DNA]</scope>
</reference>
<evidence type="ECO:0000256" key="1">
    <source>
        <dbReference type="ARBA" id="ARBA00005773"/>
    </source>
</evidence>
<dbReference type="GO" id="GO:0090482">
    <property type="term" value="F:vitamin transmembrane transporter activity"/>
    <property type="evidence" value="ECO:0007669"/>
    <property type="project" value="InterPro"/>
</dbReference>